<organism evidence="1">
    <name type="scientific">marine metagenome</name>
    <dbReference type="NCBI Taxonomy" id="408172"/>
    <lineage>
        <taxon>unclassified sequences</taxon>
        <taxon>metagenomes</taxon>
        <taxon>ecological metagenomes</taxon>
    </lineage>
</organism>
<sequence length="33" mass="3532">MAYQPPTGGETVRMVDGTLTVPDNPIIPFIEGD</sequence>
<dbReference type="EMBL" id="UINC01089880">
    <property type="protein sequence ID" value="SVC41335.1"/>
    <property type="molecule type" value="Genomic_DNA"/>
</dbReference>
<accession>A0A382M084</accession>
<gene>
    <name evidence="1" type="ORF">METZ01_LOCUS294189</name>
</gene>
<protein>
    <submittedName>
        <fullName evidence="1">Uncharacterized protein</fullName>
    </submittedName>
</protein>
<feature type="non-terminal residue" evidence="1">
    <location>
        <position position="33"/>
    </location>
</feature>
<proteinExistence type="predicted"/>
<dbReference type="AlphaFoldDB" id="A0A382M084"/>
<name>A0A382M084_9ZZZZ</name>
<reference evidence="1" key="1">
    <citation type="submission" date="2018-05" db="EMBL/GenBank/DDBJ databases">
        <authorList>
            <person name="Lanie J.A."/>
            <person name="Ng W.-L."/>
            <person name="Kazmierczak K.M."/>
            <person name="Andrzejewski T.M."/>
            <person name="Davidsen T.M."/>
            <person name="Wayne K.J."/>
            <person name="Tettelin H."/>
            <person name="Glass J.I."/>
            <person name="Rusch D."/>
            <person name="Podicherti R."/>
            <person name="Tsui H.-C.T."/>
            <person name="Winkler M.E."/>
        </authorList>
    </citation>
    <scope>NUCLEOTIDE SEQUENCE</scope>
</reference>
<evidence type="ECO:0000313" key="1">
    <source>
        <dbReference type="EMBL" id="SVC41335.1"/>
    </source>
</evidence>